<dbReference type="OrthoDB" id="6359816at2759"/>
<protein>
    <submittedName>
        <fullName evidence="2 4">Uncharacterized protein</fullName>
    </submittedName>
</protein>
<keyword evidence="3" id="KW-1185">Reference proteome</keyword>
<name>A0A183DX00_9BILA</name>
<dbReference type="EMBL" id="UYRT01080037">
    <property type="protein sequence ID" value="VDN21913.1"/>
    <property type="molecule type" value="Genomic_DNA"/>
</dbReference>
<dbReference type="WBParaSite" id="GPUH_0001325601-mRNA-1">
    <property type="protein sequence ID" value="GPUH_0001325601-mRNA-1"/>
    <property type="gene ID" value="GPUH_0001325601"/>
</dbReference>
<evidence type="ECO:0000313" key="3">
    <source>
        <dbReference type="Proteomes" id="UP000271098"/>
    </source>
</evidence>
<proteinExistence type="predicted"/>
<accession>A0A183DX00</accession>
<dbReference type="AlphaFoldDB" id="A0A183DX00"/>
<gene>
    <name evidence="2" type="ORF">GPUH_LOCUS13243</name>
</gene>
<organism evidence="4">
    <name type="scientific">Gongylonema pulchrum</name>
    <dbReference type="NCBI Taxonomy" id="637853"/>
    <lineage>
        <taxon>Eukaryota</taxon>
        <taxon>Metazoa</taxon>
        <taxon>Ecdysozoa</taxon>
        <taxon>Nematoda</taxon>
        <taxon>Chromadorea</taxon>
        <taxon>Rhabditida</taxon>
        <taxon>Spirurina</taxon>
        <taxon>Spiruromorpha</taxon>
        <taxon>Spiruroidea</taxon>
        <taxon>Gongylonematidae</taxon>
        <taxon>Gongylonema</taxon>
    </lineage>
</organism>
<evidence type="ECO:0000256" key="1">
    <source>
        <dbReference type="SAM" id="MobiDB-lite"/>
    </source>
</evidence>
<reference evidence="4" key="1">
    <citation type="submission" date="2016-06" db="UniProtKB">
        <authorList>
            <consortium name="WormBaseParasite"/>
        </authorList>
    </citation>
    <scope>IDENTIFICATION</scope>
</reference>
<feature type="compositionally biased region" description="Polar residues" evidence="1">
    <location>
        <begin position="217"/>
        <end position="234"/>
    </location>
</feature>
<dbReference type="Proteomes" id="UP000271098">
    <property type="component" value="Unassembled WGS sequence"/>
</dbReference>
<feature type="region of interest" description="Disordered" evidence="1">
    <location>
        <begin position="215"/>
        <end position="234"/>
    </location>
</feature>
<evidence type="ECO:0000313" key="2">
    <source>
        <dbReference type="EMBL" id="VDN21913.1"/>
    </source>
</evidence>
<sequence>MDPVNVICGAAEPSEITFIYDWLVPIFRPINECVTAVRSVTTFSAMDSFRVPRDSEFVESLTQCFTDQANSGKTIIITVDLMFTAESFNLNFNSWMSTVPSPPADTANDFRFKVLVFMITGTFEMPQNLTPELARELIDIAIHFKPLNRDALRNTLHRALCELLIQTPNTDHRALYERLRRSGFLLTVSPLSRIDSIRRQSLKCRRVFRYGRKPDQDLNNMQENPSENVWNDVD</sequence>
<evidence type="ECO:0000313" key="4">
    <source>
        <dbReference type="WBParaSite" id="GPUH_0001325601-mRNA-1"/>
    </source>
</evidence>
<reference evidence="2 3" key="2">
    <citation type="submission" date="2018-11" db="EMBL/GenBank/DDBJ databases">
        <authorList>
            <consortium name="Pathogen Informatics"/>
        </authorList>
    </citation>
    <scope>NUCLEOTIDE SEQUENCE [LARGE SCALE GENOMIC DNA]</scope>
</reference>